<accession>A0AAV1TI14</accession>
<dbReference type="Proteomes" id="UP001162060">
    <property type="component" value="Unassembled WGS sequence"/>
</dbReference>
<gene>
    <name evidence="2" type="ORF">PM001_LOCUS7254</name>
</gene>
<protein>
    <submittedName>
        <fullName evidence="2">Uncharacterized protein</fullName>
    </submittedName>
</protein>
<sequence>MDRDKLNLRSRSSRANPASEKKRERTADTKSWKMRDCFGDEDHVNRCGGCETSTVSTPSREALTIWGHIGQTPVGETDDGSMS</sequence>
<evidence type="ECO:0000313" key="3">
    <source>
        <dbReference type="Proteomes" id="UP001162060"/>
    </source>
</evidence>
<evidence type="ECO:0000256" key="1">
    <source>
        <dbReference type="SAM" id="MobiDB-lite"/>
    </source>
</evidence>
<evidence type="ECO:0000313" key="2">
    <source>
        <dbReference type="EMBL" id="CAK7921662.1"/>
    </source>
</evidence>
<reference evidence="2" key="1">
    <citation type="submission" date="2024-01" db="EMBL/GenBank/DDBJ databases">
        <authorList>
            <person name="Webb A."/>
        </authorList>
    </citation>
    <scope>NUCLEOTIDE SEQUENCE</scope>
    <source>
        <strain evidence="2">Pm1</strain>
    </source>
</reference>
<feature type="region of interest" description="Disordered" evidence="1">
    <location>
        <begin position="1"/>
        <end position="30"/>
    </location>
</feature>
<feature type="compositionally biased region" description="Basic and acidic residues" evidence="1">
    <location>
        <begin position="19"/>
        <end position="30"/>
    </location>
</feature>
<dbReference type="AlphaFoldDB" id="A0AAV1TI14"/>
<name>A0AAV1TI14_9STRA</name>
<proteinExistence type="predicted"/>
<organism evidence="2 3">
    <name type="scientific">Peronospora matthiolae</name>
    <dbReference type="NCBI Taxonomy" id="2874970"/>
    <lineage>
        <taxon>Eukaryota</taxon>
        <taxon>Sar</taxon>
        <taxon>Stramenopiles</taxon>
        <taxon>Oomycota</taxon>
        <taxon>Peronosporomycetes</taxon>
        <taxon>Peronosporales</taxon>
        <taxon>Peronosporaceae</taxon>
        <taxon>Peronospora</taxon>
    </lineage>
</organism>
<comment type="caution">
    <text evidence="2">The sequence shown here is derived from an EMBL/GenBank/DDBJ whole genome shotgun (WGS) entry which is preliminary data.</text>
</comment>
<dbReference type="EMBL" id="CAKLBY020000058">
    <property type="protein sequence ID" value="CAK7921662.1"/>
    <property type="molecule type" value="Genomic_DNA"/>
</dbReference>